<keyword evidence="5" id="KW-0456">Lyase</keyword>
<accession>A0ABW5FRK4</accession>
<name>A0ABW5FRK4_9PSEU</name>
<evidence type="ECO:0000256" key="3">
    <source>
        <dbReference type="ARBA" id="ARBA00022842"/>
    </source>
</evidence>
<dbReference type="InterPro" id="IPR015813">
    <property type="entry name" value="Pyrv/PenolPyrv_kinase-like_dom"/>
</dbReference>
<evidence type="ECO:0000256" key="1">
    <source>
        <dbReference type="ARBA" id="ARBA00001946"/>
    </source>
</evidence>
<dbReference type="InterPro" id="IPR040442">
    <property type="entry name" value="Pyrv_kinase-like_dom_sf"/>
</dbReference>
<dbReference type="PIRSF" id="PIRSF015582">
    <property type="entry name" value="Cit_lyase_B"/>
    <property type="match status" value="1"/>
</dbReference>
<dbReference type="InterPro" id="IPR005000">
    <property type="entry name" value="Aldolase/citrate-lyase_domain"/>
</dbReference>
<comment type="caution">
    <text evidence="5">The sequence shown here is derived from an EMBL/GenBank/DDBJ whole genome shotgun (WGS) entry which is preliminary data.</text>
</comment>
<sequence length="267" mass="27719">MAGIDATTWLFVPGNAPHRFGKAAAAGAGAVIIDLEDAVRHEDKDMARAEALRWLTSGGKAWVRVNAVDTAWFAADIEAIAAAEGLLGVVLPKAENPSSLTALASRLRPGAGIVALIETAVGLHRVHDIAATPGLGRLAFGSLDFAADLRADDTHDAMLLARTTIVLASRVAGLPAPIDGVSTVIDDAEAVEKSARRSRSLGFRGKLCIHPAQLAPARRGLAHSEEEIAWARAVLDAAEGSAGAVTGPDGQMIDKPVLDRARAILGF</sequence>
<dbReference type="InterPro" id="IPR011206">
    <property type="entry name" value="Citrate_lyase_beta/mcl1/mcl2"/>
</dbReference>
<evidence type="ECO:0000256" key="2">
    <source>
        <dbReference type="ARBA" id="ARBA00022723"/>
    </source>
</evidence>
<dbReference type="Gene3D" id="3.20.20.60">
    <property type="entry name" value="Phosphoenolpyruvate-binding domains"/>
    <property type="match status" value="1"/>
</dbReference>
<dbReference type="PANTHER" id="PTHR32308:SF0">
    <property type="entry name" value="HPCH_HPAI ALDOLASE_CITRATE LYASE DOMAIN-CONTAINING PROTEIN"/>
    <property type="match status" value="1"/>
</dbReference>
<evidence type="ECO:0000313" key="5">
    <source>
        <dbReference type="EMBL" id="MFD2416447.1"/>
    </source>
</evidence>
<dbReference type="EMBL" id="JBHUKR010000006">
    <property type="protein sequence ID" value="MFD2416447.1"/>
    <property type="molecule type" value="Genomic_DNA"/>
</dbReference>
<keyword evidence="6" id="KW-1185">Reference proteome</keyword>
<keyword evidence="2" id="KW-0479">Metal-binding</keyword>
<feature type="domain" description="HpcH/HpaI aldolase/citrate lyase" evidence="4">
    <location>
        <begin position="9"/>
        <end position="211"/>
    </location>
</feature>
<proteinExistence type="predicted"/>
<dbReference type="Proteomes" id="UP001597417">
    <property type="component" value="Unassembled WGS sequence"/>
</dbReference>
<dbReference type="GO" id="GO:0016829">
    <property type="term" value="F:lyase activity"/>
    <property type="evidence" value="ECO:0007669"/>
    <property type="project" value="UniProtKB-KW"/>
</dbReference>
<evidence type="ECO:0000259" key="4">
    <source>
        <dbReference type="Pfam" id="PF03328"/>
    </source>
</evidence>
<comment type="cofactor">
    <cofactor evidence="1">
        <name>Mg(2+)</name>
        <dbReference type="ChEBI" id="CHEBI:18420"/>
    </cofactor>
</comment>
<protein>
    <submittedName>
        <fullName evidence="5">HpcH/HpaI aldolase/citrate lyase family protein</fullName>
    </submittedName>
</protein>
<dbReference type="RefSeq" id="WP_378263240.1">
    <property type="nucleotide sequence ID" value="NZ_JBHUKR010000006.1"/>
</dbReference>
<dbReference type="PANTHER" id="PTHR32308">
    <property type="entry name" value="LYASE BETA SUBUNIT, PUTATIVE (AFU_ORTHOLOGUE AFUA_4G13030)-RELATED"/>
    <property type="match status" value="1"/>
</dbReference>
<dbReference type="SUPFAM" id="SSF51621">
    <property type="entry name" value="Phosphoenolpyruvate/pyruvate domain"/>
    <property type="match status" value="1"/>
</dbReference>
<keyword evidence="3" id="KW-0460">Magnesium</keyword>
<evidence type="ECO:0000313" key="6">
    <source>
        <dbReference type="Proteomes" id="UP001597417"/>
    </source>
</evidence>
<gene>
    <name evidence="5" type="ORF">ACFSXZ_08895</name>
</gene>
<reference evidence="6" key="1">
    <citation type="journal article" date="2019" name="Int. J. Syst. Evol. Microbiol.">
        <title>The Global Catalogue of Microorganisms (GCM) 10K type strain sequencing project: providing services to taxonomists for standard genome sequencing and annotation.</title>
        <authorList>
            <consortium name="The Broad Institute Genomics Platform"/>
            <consortium name="The Broad Institute Genome Sequencing Center for Infectious Disease"/>
            <person name="Wu L."/>
            <person name="Ma J."/>
        </authorList>
    </citation>
    <scope>NUCLEOTIDE SEQUENCE [LARGE SCALE GENOMIC DNA]</scope>
    <source>
        <strain evidence="6">CGMCC 4.7645</strain>
    </source>
</reference>
<dbReference type="Pfam" id="PF03328">
    <property type="entry name" value="HpcH_HpaI"/>
    <property type="match status" value="1"/>
</dbReference>
<organism evidence="5 6">
    <name type="scientific">Amycolatopsis pigmentata</name>
    <dbReference type="NCBI Taxonomy" id="450801"/>
    <lineage>
        <taxon>Bacteria</taxon>
        <taxon>Bacillati</taxon>
        <taxon>Actinomycetota</taxon>
        <taxon>Actinomycetes</taxon>
        <taxon>Pseudonocardiales</taxon>
        <taxon>Pseudonocardiaceae</taxon>
        <taxon>Amycolatopsis</taxon>
    </lineage>
</organism>